<comment type="caution">
    <text evidence="3">The sequence shown here is derived from an EMBL/GenBank/DDBJ whole genome shotgun (WGS) entry which is preliminary data.</text>
</comment>
<dbReference type="VEuPathDB" id="TriTrypDB:TM35_000401720"/>
<feature type="compositionally biased region" description="Basic and acidic residues" evidence="1">
    <location>
        <begin position="467"/>
        <end position="479"/>
    </location>
</feature>
<dbReference type="InterPro" id="IPR029052">
    <property type="entry name" value="Metallo-depent_PP-like"/>
</dbReference>
<dbReference type="PANTHER" id="PTHR11668">
    <property type="entry name" value="SERINE/THREONINE PROTEIN PHOSPHATASE"/>
    <property type="match status" value="1"/>
</dbReference>
<feature type="domain" description="Serine/threonine specific protein phosphatases" evidence="2">
    <location>
        <begin position="167"/>
        <end position="462"/>
    </location>
</feature>
<dbReference type="OrthoDB" id="273392at2759"/>
<dbReference type="GO" id="GO:0005737">
    <property type="term" value="C:cytoplasm"/>
    <property type="evidence" value="ECO:0007669"/>
    <property type="project" value="TreeGrafter"/>
</dbReference>
<dbReference type="SMART" id="SM00156">
    <property type="entry name" value="PP2Ac"/>
    <property type="match status" value="1"/>
</dbReference>
<dbReference type="InterPro" id="IPR006186">
    <property type="entry name" value="Ser/Thr-sp_prot-phosphatase"/>
</dbReference>
<dbReference type="GO" id="GO:0004722">
    <property type="term" value="F:protein serine/threonine phosphatase activity"/>
    <property type="evidence" value="ECO:0007669"/>
    <property type="project" value="TreeGrafter"/>
</dbReference>
<protein>
    <submittedName>
        <fullName evidence="3">Putative phosphoprotein phosphatase</fullName>
    </submittedName>
</protein>
<dbReference type="EMBL" id="NBCO01000040">
    <property type="protein sequence ID" value="ORC84905.1"/>
    <property type="molecule type" value="Genomic_DNA"/>
</dbReference>
<dbReference type="GeneID" id="39989567"/>
<accession>A0A1X0NJI7</accession>
<reference evidence="3 4" key="1">
    <citation type="submission" date="2017-03" db="EMBL/GenBank/DDBJ databases">
        <title>An alternative strategy for trypanosome survival in the mammalian bloodstream revealed through genome and transcriptome analysis of the ubiquitous bovine parasite Trypanosoma (Megatrypanum) theileri.</title>
        <authorList>
            <person name="Kelly S."/>
            <person name="Ivens A."/>
            <person name="Mott A."/>
            <person name="O'Neill E."/>
            <person name="Emms D."/>
            <person name="Macleod O."/>
            <person name="Voorheis P."/>
            <person name="Matthews J."/>
            <person name="Matthews K."/>
            <person name="Carrington M."/>
        </authorList>
    </citation>
    <scope>NUCLEOTIDE SEQUENCE [LARGE SCALE GENOMIC DNA]</scope>
    <source>
        <strain evidence="3">Edinburgh</strain>
    </source>
</reference>
<name>A0A1X0NJI7_9TRYP</name>
<keyword evidence="4" id="KW-1185">Reference proteome</keyword>
<dbReference type="AlphaFoldDB" id="A0A1X0NJI7"/>
<feature type="region of interest" description="Disordered" evidence="1">
    <location>
        <begin position="452"/>
        <end position="510"/>
    </location>
</feature>
<evidence type="ECO:0000259" key="2">
    <source>
        <dbReference type="SMART" id="SM00156"/>
    </source>
</evidence>
<proteinExistence type="predicted"/>
<feature type="compositionally biased region" description="Basic and acidic residues" evidence="1">
    <location>
        <begin position="486"/>
        <end position="495"/>
    </location>
</feature>
<organism evidence="3 4">
    <name type="scientific">Trypanosoma theileri</name>
    <dbReference type="NCBI Taxonomy" id="67003"/>
    <lineage>
        <taxon>Eukaryota</taxon>
        <taxon>Discoba</taxon>
        <taxon>Euglenozoa</taxon>
        <taxon>Kinetoplastea</taxon>
        <taxon>Metakinetoplastina</taxon>
        <taxon>Trypanosomatida</taxon>
        <taxon>Trypanosomatidae</taxon>
        <taxon>Trypanosoma</taxon>
    </lineage>
</organism>
<evidence type="ECO:0000313" key="4">
    <source>
        <dbReference type="Proteomes" id="UP000192257"/>
    </source>
</evidence>
<evidence type="ECO:0000256" key="1">
    <source>
        <dbReference type="SAM" id="MobiDB-lite"/>
    </source>
</evidence>
<dbReference type="RefSeq" id="XP_028878971.1">
    <property type="nucleotide sequence ID" value="XM_029029787.1"/>
</dbReference>
<sequence length="556" mass="61019">MTAKYPVPEKEVVNSVPESMNGAKGIMSDIGDGVMGEDAVNLLPLKNHTDTDEKVLLCDAKKNGDPCDLGGEVETETAVERVVRADASTLAEAECEGSPLGVSSTVISTNYTSFFSTPPSKGIFIDLIDTFMQAGITAFTLSDNDKADGDVTGGANSSWNEKIRRFLTIDVVDRLCHEVRTVLEEESTLLDINVSSDETLVVVGDIHGHLSDMFRHVLSQQFDRRMNVSGVDRKFLFLGDYVDRGPCGVEVVMLLLALKVEYPQLVYMTRGNHEVPHTSRIYGFYSEVQLKFGGDAAWVRFNEVFCFLPLAAVVSTPTRRFFAVHGGLSPPLAQSTVDLITGIERCDYGSALDNVFSDVVDGLLWSDPGDTSTPYSRNVRGCGYIFGDNASRDFCERNNFDFICRAHQVVSDGYAWTHNDRVLTVFSVPNYCGFNNNLGAIMIVQPSTTDVATAPEVGDDNDGDYDNNDKGKNTIKVHDDDDDDDHNGGHDDEGGKNNNEGDNDNRNRCNGNRDYGDLRFIQFASTSERSPPSIPSLFLAPLPKPCGDFVFAEFTE</sequence>
<dbReference type="PANTHER" id="PTHR11668:SF514">
    <property type="entry name" value="SERINE_THREONINE-PROTEIN PHOSPHATASE"/>
    <property type="match status" value="1"/>
</dbReference>
<dbReference type="InterPro" id="IPR050341">
    <property type="entry name" value="PP1_catalytic_subunit"/>
</dbReference>
<dbReference type="SUPFAM" id="SSF56300">
    <property type="entry name" value="Metallo-dependent phosphatases"/>
    <property type="match status" value="1"/>
</dbReference>
<dbReference type="STRING" id="67003.A0A1X0NJI7"/>
<dbReference type="GO" id="GO:0005634">
    <property type="term" value="C:nucleus"/>
    <property type="evidence" value="ECO:0007669"/>
    <property type="project" value="TreeGrafter"/>
</dbReference>
<dbReference type="Proteomes" id="UP000192257">
    <property type="component" value="Unassembled WGS sequence"/>
</dbReference>
<dbReference type="InterPro" id="IPR004843">
    <property type="entry name" value="Calcineurin-like_PHP"/>
</dbReference>
<evidence type="ECO:0000313" key="3">
    <source>
        <dbReference type="EMBL" id="ORC84905.1"/>
    </source>
</evidence>
<dbReference type="Gene3D" id="3.60.21.10">
    <property type="match status" value="1"/>
</dbReference>
<dbReference type="Pfam" id="PF00149">
    <property type="entry name" value="Metallophos"/>
    <property type="match status" value="1"/>
</dbReference>
<gene>
    <name evidence="3" type="ORF">TM35_000401720</name>
</gene>
<dbReference type="PRINTS" id="PR00114">
    <property type="entry name" value="STPHPHTASE"/>
</dbReference>
<feature type="compositionally biased region" description="Acidic residues" evidence="1">
    <location>
        <begin position="457"/>
        <end position="466"/>
    </location>
</feature>